<dbReference type="GO" id="GO:1990281">
    <property type="term" value="C:efflux pump complex"/>
    <property type="evidence" value="ECO:0007669"/>
    <property type="project" value="TreeGrafter"/>
</dbReference>
<dbReference type="SUPFAM" id="SSF56954">
    <property type="entry name" value="Outer membrane efflux proteins (OEP)"/>
    <property type="match status" value="1"/>
</dbReference>
<dbReference type="AlphaFoldDB" id="A0A4U8TD40"/>
<dbReference type="STRING" id="1677920.LS71_03585"/>
<dbReference type="PANTHER" id="PTHR30026">
    <property type="entry name" value="OUTER MEMBRANE PROTEIN TOLC"/>
    <property type="match status" value="1"/>
</dbReference>
<keyword evidence="4" id="KW-1134">Transmembrane beta strand</keyword>
<evidence type="ECO:0000313" key="10">
    <source>
        <dbReference type="Proteomes" id="UP000029733"/>
    </source>
</evidence>
<evidence type="ECO:0000256" key="5">
    <source>
        <dbReference type="ARBA" id="ARBA00022692"/>
    </source>
</evidence>
<evidence type="ECO:0000313" key="9">
    <source>
        <dbReference type="EMBL" id="TLD97574.1"/>
    </source>
</evidence>
<keyword evidence="3" id="KW-0813">Transport</keyword>
<evidence type="ECO:0000256" key="6">
    <source>
        <dbReference type="ARBA" id="ARBA00023136"/>
    </source>
</evidence>
<dbReference type="EMBL" id="JRPR02000001">
    <property type="protein sequence ID" value="TLD97574.1"/>
    <property type="molecule type" value="Genomic_DNA"/>
</dbReference>
<evidence type="ECO:0000256" key="4">
    <source>
        <dbReference type="ARBA" id="ARBA00022452"/>
    </source>
</evidence>
<keyword evidence="10" id="KW-1185">Reference proteome</keyword>
<organism evidence="9 10">
    <name type="scientific">Helicobacter jaachi</name>
    <dbReference type="NCBI Taxonomy" id="1677920"/>
    <lineage>
        <taxon>Bacteria</taxon>
        <taxon>Pseudomonadati</taxon>
        <taxon>Campylobacterota</taxon>
        <taxon>Epsilonproteobacteria</taxon>
        <taxon>Campylobacterales</taxon>
        <taxon>Helicobacteraceae</taxon>
        <taxon>Helicobacter</taxon>
    </lineage>
</organism>
<comment type="caution">
    <text evidence="9">The sequence shown here is derived from an EMBL/GenBank/DDBJ whole genome shotgun (WGS) entry which is preliminary data.</text>
</comment>
<sequence>MKKVILLLALISVFYADDEINFIVSTPQEEITESGGRTFSLIELIEGAEKNYNIEAKDLAILQAQATKRAAYGEFLPTLDGTYQYQETDNPNMRLKARTGSIKANWEIFSGLKTYNKTLEKNSLYRASIEDRENTRDQLFLNVIEQYYGYFTNRAQLLSLEQKRLQLDSNIKRVERLFNSGLTTIDDVESLRAEVLATEHEIANIKMEIEKNKLMLSLLSNTEVQSLERKTLKAPLFKLDENRHDLNMLNFQAQGAKYQARQYTYLPIVSISDTYVLNSDITKGGALTFKGLSQAETSQFLGVMSRQFPLNQNQIMINATLHLDALSTYHQNEAARLGYLKSLKELTYKKEEQKKDEKLYRKALETAVAKIKASEAALHSANIAFESIAKKYNAQILNFTDYLQSLTKKFEAEATYNQALNNYEMQKAYYIYYSGQDLRAHIE</sequence>
<keyword evidence="5" id="KW-0812">Transmembrane</keyword>
<name>A0A4U8TD40_9HELI</name>
<dbReference type="OrthoDB" id="5337872at2"/>
<keyword evidence="7" id="KW-0998">Cell outer membrane</keyword>
<evidence type="ECO:0000256" key="2">
    <source>
        <dbReference type="ARBA" id="ARBA00007613"/>
    </source>
</evidence>
<keyword evidence="6" id="KW-0472">Membrane</keyword>
<evidence type="ECO:0000256" key="1">
    <source>
        <dbReference type="ARBA" id="ARBA00004442"/>
    </source>
</evidence>
<dbReference type="GO" id="GO:0015562">
    <property type="term" value="F:efflux transmembrane transporter activity"/>
    <property type="evidence" value="ECO:0007669"/>
    <property type="project" value="InterPro"/>
</dbReference>
<comment type="subcellular location">
    <subcellularLocation>
        <location evidence="1">Cell outer membrane</location>
    </subcellularLocation>
</comment>
<feature type="coiled-coil region" evidence="8">
    <location>
        <begin position="157"/>
        <end position="208"/>
    </location>
</feature>
<gene>
    <name evidence="9" type="ORF">LS71_002165</name>
</gene>
<dbReference type="GO" id="GO:0015288">
    <property type="term" value="F:porin activity"/>
    <property type="evidence" value="ECO:0007669"/>
    <property type="project" value="TreeGrafter"/>
</dbReference>
<dbReference type="Gene3D" id="1.20.1600.10">
    <property type="entry name" value="Outer membrane efflux proteins (OEP)"/>
    <property type="match status" value="1"/>
</dbReference>
<evidence type="ECO:0000256" key="3">
    <source>
        <dbReference type="ARBA" id="ARBA00022448"/>
    </source>
</evidence>
<evidence type="ECO:0000256" key="8">
    <source>
        <dbReference type="SAM" id="Coils"/>
    </source>
</evidence>
<dbReference type="RefSeq" id="WP_034353753.1">
    <property type="nucleotide sequence ID" value="NZ_JRPR02000001.1"/>
</dbReference>
<evidence type="ECO:0000256" key="7">
    <source>
        <dbReference type="ARBA" id="ARBA00023237"/>
    </source>
</evidence>
<dbReference type="InterPro" id="IPR051906">
    <property type="entry name" value="TolC-like"/>
</dbReference>
<dbReference type="PANTHER" id="PTHR30026:SF20">
    <property type="entry name" value="OUTER MEMBRANE PROTEIN TOLC"/>
    <property type="match status" value="1"/>
</dbReference>
<dbReference type="GO" id="GO:0009279">
    <property type="term" value="C:cell outer membrane"/>
    <property type="evidence" value="ECO:0007669"/>
    <property type="project" value="UniProtKB-SubCell"/>
</dbReference>
<dbReference type="InterPro" id="IPR003423">
    <property type="entry name" value="OMP_efflux"/>
</dbReference>
<accession>A0A4U8TD40</accession>
<dbReference type="Proteomes" id="UP000029733">
    <property type="component" value="Unassembled WGS sequence"/>
</dbReference>
<comment type="similarity">
    <text evidence="2">Belongs to the outer membrane factor (OMF) (TC 1.B.17) family.</text>
</comment>
<reference evidence="9 10" key="1">
    <citation type="journal article" date="2014" name="Genome Announc.">
        <title>Draft genome sequences of eight enterohepatic helicobacter species isolated from both laboratory and wild rodents.</title>
        <authorList>
            <person name="Sheh A."/>
            <person name="Shen Z."/>
            <person name="Fox J.G."/>
        </authorList>
    </citation>
    <scope>NUCLEOTIDE SEQUENCE [LARGE SCALE GENOMIC DNA]</scope>
    <source>
        <strain evidence="9 10">MIT 09-6949</strain>
    </source>
</reference>
<dbReference type="Pfam" id="PF02321">
    <property type="entry name" value="OEP"/>
    <property type="match status" value="1"/>
</dbReference>
<keyword evidence="8" id="KW-0175">Coiled coil</keyword>
<protein>
    <submittedName>
        <fullName evidence="9">TolC family protein</fullName>
    </submittedName>
</protein>
<proteinExistence type="inferred from homology"/>